<protein>
    <submittedName>
        <fullName evidence="1">Uncharacterized protein</fullName>
    </submittedName>
</protein>
<proteinExistence type="predicted"/>
<reference evidence="1 2" key="1">
    <citation type="submission" date="2024-04" db="EMBL/GenBank/DDBJ databases">
        <authorList>
            <person name="Rising A."/>
            <person name="Reimegard J."/>
            <person name="Sonavane S."/>
            <person name="Akerstrom W."/>
            <person name="Nylinder S."/>
            <person name="Hedman E."/>
            <person name="Kallberg Y."/>
        </authorList>
    </citation>
    <scope>NUCLEOTIDE SEQUENCE [LARGE SCALE GENOMIC DNA]</scope>
</reference>
<comment type="caution">
    <text evidence="1">The sequence shown here is derived from an EMBL/GenBank/DDBJ whole genome shotgun (WGS) entry which is preliminary data.</text>
</comment>
<dbReference type="Proteomes" id="UP001497382">
    <property type="component" value="Unassembled WGS sequence"/>
</dbReference>
<dbReference type="EMBL" id="CAXIEN010000030">
    <property type="protein sequence ID" value="CAL1267686.1"/>
    <property type="molecule type" value="Genomic_DNA"/>
</dbReference>
<accession>A0AAV1Z8G7</accession>
<keyword evidence="2" id="KW-1185">Reference proteome</keyword>
<gene>
    <name evidence="1" type="ORF">LARSCL_LOCUS3817</name>
</gene>
<dbReference type="AlphaFoldDB" id="A0AAV1Z8G7"/>
<sequence length="116" mass="13309">MYTRQQHAEFGICTGRSKRNEEKVGRLLDVVHQPALTIFSDLKPIADVGTYIFRDGFRMYYYFLWVFSNDLPGMMPQVCCLEVDRNSKQFATSPAGAEIAVYFVHMLIDDDGAYLP</sequence>
<evidence type="ECO:0000313" key="1">
    <source>
        <dbReference type="EMBL" id="CAL1267686.1"/>
    </source>
</evidence>
<name>A0AAV1Z8G7_9ARAC</name>
<evidence type="ECO:0000313" key="2">
    <source>
        <dbReference type="Proteomes" id="UP001497382"/>
    </source>
</evidence>
<organism evidence="1 2">
    <name type="scientific">Larinioides sclopetarius</name>
    <dbReference type="NCBI Taxonomy" id="280406"/>
    <lineage>
        <taxon>Eukaryota</taxon>
        <taxon>Metazoa</taxon>
        <taxon>Ecdysozoa</taxon>
        <taxon>Arthropoda</taxon>
        <taxon>Chelicerata</taxon>
        <taxon>Arachnida</taxon>
        <taxon>Araneae</taxon>
        <taxon>Araneomorphae</taxon>
        <taxon>Entelegynae</taxon>
        <taxon>Araneoidea</taxon>
        <taxon>Araneidae</taxon>
        <taxon>Larinioides</taxon>
    </lineage>
</organism>